<dbReference type="PANTHER" id="PTHR33428">
    <property type="entry name" value="CHLOROPHYLLASE-2, CHLOROPLASTIC"/>
    <property type="match status" value="1"/>
</dbReference>
<feature type="signal peptide" evidence="1">
    <location>
        <begin position="1"/>
        <end position="21"/>
    </location>
</feature>
<dbReference type="Pfam" id="PF07224">
    <property type="entry name" value="Chlorophyllase"/>
    <property type="match status" value="1"/>
</dbReference>
<feature type="chain" id="PRO_5030935121" description="1-alkyl-2-acetylglycerophosphocholine esterase" evidence="1">
    <location>
        <begin position="22"/>
        <end position="497"/>
    </location>
</feature>
<reference evidence="2" key="1">
    <citation type="submission" date="2021-01" db="EMBL/GenBank/DDBJ databases">
        <authorList>
            <person name="Corre E."/>
            <person name="Pelletier E."/>
            <person name="Niang G."/>
            <person name="Scheremetjew M."/>
            <person name="Finn R."/>
            <person name="Kale V."/>
            <person name="Holt S."/>
            <person name="Cochrane G."/>
            <person name="Meng A."/>
            <person name="Brown T."/>
            <person name="Cohen L."/>
        </authorList>
    </citation>
    <scope>NUCLEOTIDE SEQUENCE</scope>
    <source>
        <strain evidence="2">CCMP325</strain>
    </source>
</reference>
<keyword evidence="1" id="KW-0732">Signal</keyword>
<dbReference type="EMBL" id="HBEO01018714">
    <property type="protein sequence ID" value="CAD8488306.1"/>
    <property type="molecule type" value="Transcribed_RNA"/>
</dbReference>
<proteinExistence type="predicted"/>
<protein>
    <recommendedName>
        <fullName evidence="3">1-alkyl-2-acetylglycerophosphocholine esterase</fullName>
    </recommendedName>
</protein>
<name>A0A7S0EL35_9CRYP</name>
<dbReference type="AlphaFoldDB" id="A0A7S0EL35"/>
<dbReference type="InterPro" id="IPR029058">
    <property type="entry name" value="AB_hydrolase_fold"/>
</dbReference>
<dbReference type="Gene3D" id="3.40.50.1820">
    <property type="entry name" value="alpha/beta hydrolase"/>
    <property type="match status" value="1"/>
</dbReference>
<evidence type="ECO:0008006" key="3">
    <source>
        <dbReference type="Google" id="ProtNLM"/>
    </source>
</evidence>
<organism evidence="2">
    <name type="scientific">Hanusia phi</name>
    <dbReference type="NCBI Taxonomy" id="3032"/>
    <lineage>
        <taxon>Eukaryota</taxon>
        <taxon>Cryptophyceae</taxon>
        <taxon>Pyrenomonadales</taxon>
        <taxon>Geminigeraceae</taxon>
        <taxon>Hanusia</taxon>
    </lineage>
</organism>
<dbReference type="GO" id="GO:0047746">
    <property type="term" value="F:chlorophyllase activity"/>
    <property type="evidence" value="ECO:0007669"/>
    <property type="project" value="TreeGrafter"/>
</dbReference>
<dbReference type="SUPFAM" id="SSF53474">
    <property type="entry name" value="alpha/beta-Hydrolases"/>
    <property type="match status" value="1"/>
</dbReference>
<dbReference type="GO" id="GO:0015996">
    <property type="term" value="P:chlorophyll catabolic process"/>
    <property type="evidence" value="ECO:0007669"/>
    <property type="project" value="TreeGrafter"/>
</dbReference>
<accession>A0A7S0EL35</accession>
<gene>
    <name evidence="2" type="ORF">HPHI1048_LOCUS12762</name>
</gene>
<evidence type="ECO:0000256" key="1">
    <source>
        <dbReference type="SAM" id="SignalP"/>
    </source>
</evidence>
<dbReference type="PANTHER" id="PTHR33428:SF14">
    <property type="entry name" value="CARBOXYLESTERASE TYPE B DOMAIN-CONTAINING PROTEIN"/>
    <property type="match status" value="1"/>
</dbReference>
<sequence>MKITFALSMFLFSTLLELNSTANHDLSPGFVSTSPFHSSKAVAASRLRCSNSKTGILSNVLLGEASKVSRTKCLEVLGRSIGALVLAPQQVKAQGGKRRAGPVQTTLESRPEHRLHYNPAGNHTPIAVVMIVGGFMIPPYQYDSYARALQQLGYAVRLFDDGSTIVDPKTVKEGVADLIKETKKALQYEQELSFIRESQRYEDVGMGSSGSSRGGIRTADSRSRRFIKQIMRAERDSAAALESNELQAAGLPPVRPTSDGQASVNLESASVAPVSPVSAEGITSQPIVLPGAEVDQELPVIFVGHSRGAKLAIGAATAFKDRVAALVLLDPVDSTNYEPDSMLPSLKTLRVPVAIVGAQADEGMCAPFGANYEAFYSALETSRVPRLLATLPHAGHTQLLDVRNALLVDPCAAGTDDDAFVRQVCLGTMVSWIECWCASSSSALSVQEMLYYQESKKARNKLELWASLADKAERGNLVDTLRTTSWGAEVDWTFSGL</sequence>
<dbReference type="InterPro" id="IPR017395">
    <property type="entry name" value="Chlorophyllase-like"/>
</dbReference>
<evidence type="ECO:0000313" key="2">
    <source>
        <dbReference type="EMBL" id="CAD8488306.1"/>
    </source>
</evidence>